<evidence type="ECO:0000256" key="6">
    <source>
        <dbReference type="SAM" id="SignalP"/>
    </source>
</evidence>
<keyword evidence="6" id="KW-0732">Signal</keyword>
<gene>
    <name evidence="7" type="ORF">Q8A67_012828</name>
</gene>
<dbReference type="EMBL" id="JAUYZG010000012">
    <property type="protein sequence ID" value="KAK2892840.1"/>
    <property type="molecule type" value="Genomic_DNA"/>
</dbReference>
<keyword evidence="8" id="KW-1185">Reference proteome</keyword>
<evidence type="ECO:0000256" key="5">
    <source>
        <dbReference type="ARBA" id="ARBA00023180"/>
    </source>
</evidence>
<sequence>MRIVTLLALCAVLCCSQGHKQEECLNQHIPPTMIKDMMETSEFIQKSLPRDSAPFHRILGKLKKCSKKLNVADFKRILEIYDEHVFQNLWKNNTHQLPKMFMDSFVRLKDTMEICETKGKQTLSLCAREDLKTIEDTFKTLQPKGLFKAQTVSLQGTNGVRLPQSQNDKEQMVKRVKEKIEPLQKHYDTTGKKWLGNHEVLLSHLNQLNSKASCTCRSLLLDRMLNLTETIFQEMRVKAKNEEAKTSLTDVITEVKMLRHNYSEEQKVWRELQDIHSIEVENGTIQKGALNSFLILYDLAN</sequence>
<dbReference type="InterPro" id="IPR009079">
    <property type="entry name" value="4_helix_cytokine-like_core"/>
</dbReference>
<reference evidence="7" key="1">
    <citation type="submission" date="2023-08" db="EMBL/GenBank/DDBJ databases">
        <title>Chromosome-level Genome Assembly of mud carp (Cirrhinus molitorella).</title>
        <authorList>
            <person name="Liu H."/>
        </authorList>
    </citation>
    <scope>NUCLEOTIDE SEQUENCE</scope>
    <source>
        <strain evidence="7">Prfri</strain>
        <tissue evidence="7">Muscle</tissue>
    </source>
</reference>
<dbReference type="AlphaFoldDB" id="A0AA88PS46"/>
<keyword evidence="4" id="KW-0964">Secreted</keyword>
<dbReference type="PANTHER" id="PTHR11419">
    <property type="entry name" value="INTERFERON GAMMA"/>
    <property type="match status" value="1"/>
</dbReference>
<dbReference type="Gene3D" id="1.20.1250.10">
    <property type="match status" value="2"/>
</dbReference>
<evidence type="ECO:0000256" key="2">
    <source>
        <dbReference type="ARBA" id="ARBA00007566"/>
    </source>
</evidence>
<evidence type="ECO:0000313" key="7">
    <source>
        <dbReference type="EMBL" id="KAK2892840.1"/>
    </source>
</evidence>
<comment type="caution">
    <text evidence="7">The sequence shown here is derived from an EMBL/GenBank/DDBJ whole genome shotgun (WGS) entry which is preliminary data.</text>
</comment>
<protein>
    <recommendedName>
        <fullName evidence="9">Interferon gamma</fullName>
    </recommendedName>
</protein>
<feature type="chain" id="PRO_5041713492" description="Interferon gamma" evidence="6">
    <location>
        <begin position="19"/>
        <end position="301"/>
    </location>
</feature>
<dbReference type="GO" id="GO:0005125">
    <property type="term" value="F:cytokine activity"/>
    <property type="evidence" value="ECO:0007669"/>
    <property type="project" value="UniProtKB-KW"/>
</dbReference>
<proteinExistence type="inferred from homology"/>
<evidence type="ECO:0000256" key="4">
    <source>
        <dbReference type="ARBA" id="ARBA00022525"/>
    </source>
</evidence>
<evidence type="ECO:0000313" key="8">
    <source>
        <dbReference type="Proteomes" id="UP001187343"/>
    </source>
</evidence>
<dbReference type="GO" id="GO:0005615">
    <property type="term" value="C:extracellular space"/>
    <property type="evidence" value="ECO:0007669"/>
    <property type="project" value="UniProtKB-KW"/>
</dbReference>
<dbReference type="GO" id="GO:0005133">
    <property type="term" value="F:type II interferon receptor binding"/>
    <property type="evidence" value="ECO:0007669"/>
    <property type="project" value="InterPro"/>
</dbReference>
<organism evidence="7 8">
    <name type="scientific">Cirrhinus molitorella</name>
    <name type="common">mud carp</name>
    <dbReference type="NCBI Taxonomy" id="172907"/>
    <lineage>
        <taxon>Eukaryota</taxon>
        <taxon>Metazoa</taxon>
        <taxon>Chordata</taxon>
        <taxon>Craniata</taxon>
        <taxon>Vertebrata</taxon>
        <taxon>Euteleostomi</taxon>
        <taxon>Actinopterygii</taxon>
        <taxon>Neopterygii</taxon>
        <taxon>Teleostei</taxon>
        <taxon>Ostariophysi</taxon>
        <taxon>Cypriniformes</taxon>
        <taxon>Cyprinidae</taxon>
        <taxon>Labeoninae</taxon>
        <taxon>Labeonini</taxon>
        <taxon>Cirrhinus</taxon>
    </lineage>
</organism>
<dbReference type="SUPFAM" id="SSF47266">
    <property type="entry name" value="4-helical cytokines"/>
    <property type="match status" value="2"/>
</dbReference>
<keyword evidence="5" id="KW-0325">Glycoprotein</keyword>
<feature type="signal peptide" evidence="6">
    <location>
        <begin position="1"/>
        <end position="18"/>
    </location>
</feature>
<keyword evidence="3" id="KW-0202">Cytokine</keyword>
<comment type="similarity">
    <text evidence="2">Belongs to the type II (or gamma) interferon family.</text>
</comment>
<name>A0AA88PS46_9TELE</name>
<dbReference type="InterPro" id="IPR002069">
    <property type="entry name" value="Interferon_gamma"/>
</dbReference>
<evidence type="ECO:0000256" key="3">
    <source>
        <dbReference type="ARBA" id="ARBA00022514"/>
    </source>
</evidence>
<dbReference type="PANTHER" id="PTHR11419:SF0">
    <property type="entry name" value="INTERFERON GAMMA"/>
    <property type="match status" value="1"/>
</dbReference>
<dbReference type="Proteomes" id="UP001187343">
    <property type="component" value="Unassembled WGS sequence"/>
</dbReference>
<comment type="subcellular location">
    <subcellularLocation>
        <location evidence="1">Secreted</location>
    </subcellularLocation>
</comment>
<accession>A0AA88PS46</accession>
<evidence type="ECO:0000256" key="1">
    <source>
        <dbReference type="ARBA" id="ARBA00004613"/>
    </source>
</evidence>
<evidence type="ECO:0008006" key="9">
    <source>
        <dbReference type="Google" id="ProtNLM"/>
    </source>
</evidence>
<dbReference type="GO" id="GO:0006955">
    <property type="term" value="P:immune response"/>
    <property type="evidence" value="ECO:0007669"/>
    <property type="project" value="InterPro"/>
</dbReference>